<dbReference type="EMBL" id="CP071502">
    <property type="protein sequence ID" value="QSX36534.1"/>
    <property type="molecule type" value="Genomic_DNA"/>
</dbReference>
<evidence type="ECO:0008006" key="3">
    <source>
        <dbReference type="Google" id="ProtNLM"/>
    </source>
</evidence>
<accession>A0ABX7QYL6</accession>
<proteinExistence type="predicted"/>
<name>A0ABX7QYL6_9GAMM</name>
<dbReference type="Proteomes" id="UP000663207">
    <property type="component" value="Chromosome"/>
</dbReference>
<sequence>MSSLALTLLLALQTAPIAGKEALLCPLPQLQQCLAGLQPDTRQQLPGEAEITRLLGGRSAMVLPLEDAKVAGLVLLAPERDASEQSAIIAGKTYVLPLARQSELTLWHELGHLEVQALRGTVLPAELTDYQQEWLADAYLLWRSTRETGELTLAWQQFHRRNLAVMSDIANISHWSSLLLIHLLKKYDLSVIAEYASFAAFCGDFYPDIPELQEAGLAEFSSLLQRTFGPGYSQPLPGYMYWRKPALAQVISPTLLRLMGKSATREWLEKDFGLASGQ</sequence>
<protein>
    <recommendedName>
        <fullName evidence="3">Peptidase MA-like domain-containing protein</fullName>
    </recommendedName>
</protein>
<gene>
    <name evidence="1" type="ORF">JYB85_14775</name>
</gene>
<evidence type="ECO:0000313" key="2">
    <source>
        <dbReference type="Proteomes" id="UP000663207"/>
    </source>
</evidence>
<organism evidence="1 2">
    <name type="scientific">Shewanella sedimentimangrovi</name>
    <dbReference type="NCBI Taxonomy" id="2814293"/>
    <lineage>
        <taxon>Bacteria</taxon>
        <taxon>Pseudomonadati</taxon>
        <taxon>Pseudomonadota</taxon>
        <taxon>Gammaproteobacteria</taxon>
        <taxon>Alteromonadales</taxon>
        <taxon>Shewanellaceae</taxon>
        <taxon>Shewanella</taxon>
    </lineage>
</organism>
<dbReference type="RefSeq" id="WP_207379892.1">
    <property type="nucleotide sequence ID" value="NZ_CP071502.1"/>
</dbReference>
<keyword evidence="2" id="KW-1185">Reference proteome</keyword>
<evidence type="ECO:0000313" key="1">
    <source>
        <dbReference type="EMBL" id="QSX36534.1"/>
    </source>
</evidence>
<reference evidence="1 2" key="1">
    <citation type="submission" date="2021-03" db="EMBL/GenBank/DDBJ databases">
        <title>Novel species identification of genus Shewanella.</title>
        <authorList>
            <person name="Liu G."/>
            <person name="Zhang Q."/>
        </authorList>
    </citation>
    <scope>NUCLEOTIDE SEQUENCE [LARGE SCALE GENOMIC DNA]</scope>
    <source>
        <strain evidence="1 2">FJAT-52962</strain>
    </source>
</reference>